<keyword evidence="3" id="KW-1185">Reference proteome</keyword>
<accession>G2H0C1</accession>
<feature type="region of interest" description="Disordered" evidence="1">
    <location>
        <begin position="1"/>
        <end position="24"/>
    </location>
</feature>
<gene>
    <name evidence="2" type="ORF">Rin_00015010</name>
</gene>
<dbReference type="AlphaFoldDB" id="G2H0C1"/>
<evidence type="ECO:0000313" key="3">
    <source>
        <dbReference type="Proteomes" id="UP000004116"/>
    </source>
</evidence>
<protein>
    <submittedName>
        <fullName evidence="2">Uncharacterized protein</fullName>
    </submittedName>
</protein>
<dbReference type="EMBL" id="AGCA01000358">
    <property type="protein sequence ID" value="EGY28565.1"/>
    <property type="molecule type" value="Genomic_DNA"/>
</dbReference>
<evidence type="ECO:0000313" key="2">
    <source>
        <dbReference type="EMBL" id="EGY28565.1"/>
    </source>
</evidence>
<dbReference type="Proteomes" id="UP000004116">
    <property type="component" value="Unassembled WGS sequence"/>
</dbReference>
<comment type="caution">
    <text evidence="2">The sequence shown here is derived from an EMBL/GenBank/DDBJ whole genome shotgun (WGS) entry which is preliminary data.</text>
</comment>
<proteinExistence type="predicted"/>
<dbReference type="RefSeq" id="WP_006707155.1">
    <property type="nucleotide sequence ID" value="NZ_AGCA01000358.1"/>
</dbReference>
<sequence>MLLDQESPFYDPSPIESDDPLPIREPKKINDPLLWVLKELMTTTRCKFAERYIREKLSSAHEHQKELLGLLTEPKQSSWCTIS</sequence>
<evidence type="ECO:0000256" key="1">
    <source>
        <dbReference type="SAM" id="MobiDB-lite"/>
    </source>
</evidence>
<reference evidence="2 3" key="1">
    <citation type="journal article" date="2012" name="Genome Res.">
        <title>Genomic basis of endosymbiont-conferred protection against an insect parasitoid.</title>
        <authorList>
            <person name="Hansen A.K."/>
            <person name="Vorburger C."/>
            <person name="Moran N.A."/>
        </authorList>
    </citation>
    <scope>NUCLEOTIDE SEQUENCE [LARGE SCALE GENOMIC DNA]</scope>
    <source>
        <strain evidence="3">R5.15</strain>
    </source>
</reference>
<name>G2H0C1_9ENTR</name>
<organism evidence="2 3">
    <name type="scientific">Candidatus Regiella insecticola 5.15</name>
    <dbReference type="NCBI Taxonomy" id="1005043"/>
    <lineage>
        <taxon>Bacteria</taxon>
        <taxon>Pseudomonadati</taxon>
        <taxon>Pseudomonadota</taxon>
        <taxon>Gammaproteobacteria</taxon>
        <taxon>Enterobacterales</taxon>
        <taxon>Enterobacteriaceae</taxon>
        <taxon>aphid secondary symbionts</taxon>
        <taxon>Candidatus Regiella</taxon>
    </lineage>
</organism>